<dbReference type="EMBL" id="LNIX01000005">
    <property type="protein sequence ID" value="OXA53788.1"/>
    <property type="molecule type" value="Genomic_DNA"/>
</dbReference>
<evidence type="ECO:0000313" key="3">
    <source>
        <dbReference type="Proteomes" id="UP000198287"/>
    </source>
</evidence>
<accession>A0A226E902</accession>
<protein>
    <submittedName>
        <fullName evidence="2">Uncharacterized protein</fullName>
    </submittedName>
</protein>
<organism evidence="2 3">
    <name type="scientific">Folsomia candida</name>
    <name type="common">Springtail</name>
    <dbReference type="NCBI Taxonomy" id="158441"/>
    <lineage>
        <taxon>Eukaryota</taxon>
        <taxon>Metazoa</taxon>
        <taxon>Ecdysozoa</taxon>
        <taxon>Arthropoda</taxon>
        <taxon>Hexapoda</taxon>
        <taxon>Collembola</taxon>
        <taxon>Entomobryomorpha</taxon>
        <taxon>Isotomoidea</taxon>
        <taxon>Isotomidae</taxon>
        <taxon>Proisotominae</taxon>
        <taxon>Folsomia</taxon>
    </lineage>
</organism>
<feature type="chain" id="PRO_5013053442" evidence="1">
    <location>
        <begin position="23"/>
        <end position="242"/>
    </location>
</feature>
<reference evidence="2 3" key="1">
    <citation type="submission" date="2015-12" db="EMBL/GenBank/DDBJ databases">
        <title>The genome of Folsomia candida.</title>
        <authorList>
            <person name="Faddeeva A."/>
            <person name="Derks M.F."/>
            <person name="Anvar Y."/>
            <person name="Smit S."/>
            <person name="Van Straalen N."/>
            <person name="Roelofs D."/>
        </authorList>
    </citation>
    <scope>NUCLEOTIDE SEQUENCE [LARGE SCALE GENOMIC DNA]</scope>
    <source>
        <strain evidence="2 3">VU population</strain>
        <tissue evidence="2">Whole body</tissue>
    </source>
</reference>
<evidence type="ECO:0000313" key="2">
    <source>
        <dbReference type="EMBL" id="OXA53788.1"/>
    </source>
</evidence>
<comment type="caution">
    <text evidence="2">The sequence shown here is derived from an EMBL/GenBank/DDBJ whole genome shotgun (WGS) entry which is preliminary data.</text>
</comment>
<dbReference type="AlphaFoldDB" id="A0A226E902"/>
<sequence length="242" mass="26925">MFSYFKIATLSLVLILVHSTIGQQSQLIQFWNSANCVGNPFASWTASANYTTPPPGLTQPLYYKVNGLWEIIPCLSPTNCTVPWIRSGFPGPCTQLLFPYNLTDLRVRRIGDANQNERKITFFELPNFQGQSISVVPPETNFSSRTAQSYYFTGLNSWVYKSSPDNFISVCYNYSLDVKNAGYGFTYSEATIANIGYVKYGCDVQQSTTTRKPGSSGGGIVGPNNAVYYAFILVFALICLKY</sequence>
<proteinExistence type="predicted"/>
<keyword evidence="1" id="KW-0732">Signal</keyword>
<dbReference type="Proteomes" id="UP000198287">
    <property type="component" value="Unassembled WGS sequence"/>
</dbReference>
<evidence type="ECO:0000256" key="1">
    <source>
        <dbReference type="SAM" id="SignalP"/>
    </source>
</evidence>
<keyword evidence="3" id="KW-1185">Reference proteome</keyword>
<gene>
    <name evidence="2" type="ORF">Fcan01_11049</name>
</gene>
<name>A0A226E902_FOLCA</name>
<feature type="signal peptide" evidence="1">
    <location>
        <begin position="1"/>
        <end position="22"/>
    </location>
</feature>